<evidence type="ECO:0000256" key="4">
    <source>
        <dbReference type="HAMAP-Rule" id="MF_00329"/>
    </source>
</evidence>
<dbReference type="GeneID" id="42780280"/>
<name>A0A650CXN3_ACIAM</name>
<dbReference type="HAMAP" id="MF_00329">
    <property type="entry name" value="Ribosomal_eL18"/>
    <property type="match status" value="1"/>
</dbReference>
<gene>
    <name evidence="4" type="primary">rpl18e</name>
    <name evidence="7" type="ORF">D1866_11075</name>
    <name evidence="6" type="ORF">GFB69_02515</name>
</gene>
<dbReference type="EMBL" id="CP045482">
    <property type="protein sequence ID" value="QGR22455.1"/>
    <property type="molecule type" value="Genomic_DNA"/>
</dbReference>
<comment type="similarity">
    <text evidence="1 4">Belongs to the eukaryotic ribosomal protein eL18 family.</text>
</comment>
<dbReference type="Proteomes" id="UP000426328">
    <property type="component" value="Chromosome"/>
</dbReference>
<dbReference type="Pfam" id="PF00828">
    <property type="entry name" value="Ribosomal_L27A"/>
    <property type="match status" value="1"/>
</dbReference>
<dbReference type="KEGG" id="aamb:D1866_11075"/>
<accession>A0A650CXN3</accession>
<dbReference type="InterPro" id="IPR001196">
    <property type="entry name" value="Ribosomal_uL15_CS"/>
</dbReference>
<evidence type="ECO:0000313" key="7">
    <source>
        <dbReference type="EMBL" id="QGR22455.1"/>
    </source>
</evidence>
<dbReference type="Gene3D" id="3.100.10.10">
    <property type="match status" value="1"/>
</dbReference>
<protein>
    <recommendedName>
        <fullName evidence="4">Large ribosomal subunit protein eL18</fullName>
    </recommendedName>
</protein>
<reference evidence="7 8" key="2">
    <citation type="submission" date="2019-10" db="EMBL/GenBank/DDBJ databases">
        <title>Genome Sequences from Six Type Strain Members of the Archaeal Family Sulfolobaceae: Acidianus ambivalens, Acidianus infernus, Metallosphaera prunae, Stygiolobus azoricus, Sulfolobus metallicus, and Sulfurisphaera ohwakuensis.</title>
        <authorList>
            <person name="Counts J.A."/>
            <person name="Kelly R.M."/>
        </authorList>
    </citation>
    <scope>NUCLEOTIDE SEQUENCE [LARGE SCALE GENOMIC DNA]</scope>
    <source>
        <strain evidence="7 8">LEI 10</strain>
    </source>
</reference>
<keyword evidence="2 4" id="KW-0689">Ribosomal protein</keyword>
<evidence type="ECO:0000259" key="5">
    <source>
        <dbReference type="Pfam" id="PF00828"/>
    </source>
</evidence>
<evidence type="ECO:0000313" key="9">
    <source>
        <dbReference type="Proteomes" id="UP000474054"/>
    </source>
</evidence>
<dbReference type="SUPFAM" id="SSF52080">
    <property type="entry name" value="Ribosomal proteins L15p and L18e"/>
    <property type="match status" value="1"/>
</dbReference>
<evidence type="ECO:0000256" key="1">
    <source>
        <dbReference type="ARBA" id="ARBA00006815"/>
    </source>
</evidence>
<dbReference type="EMBL" id="WHYS01000001">
    <property type="protein sequence ID" value="MQL54651.1"/>
    <property type="molecule type" value="Genomic_DNA"/>
</dbReference>
<dbReference type="Proteomes" id="UP000474054">
    <property type="component" value="Unassembled WGS sequence"/>
</dbReference>
<dbReference type="GO" id="GO:0003723">
    <property type="term" value="F:RNA binding"/>
    <property type="evidence" value="ECO:0007669"/>
    <property type="project" value="TreeGrafter"/>
</dbReference>
<dbReference type="NCBIfam" id="NF003079">
    <property type="entry name" value="PRK04005.1"/>
    <property type="match status" value="1"/>
</dbReference>
<dbReference type="GO" id="GO:0003735">
    <property type="term" value="F:structural constituent of ribosome"/>
    <property type="evidence" value="ECO:0007669"/>
    <property type="project" value="InterPro"/>
</dbReference>
<evidence type="ECO:0000313" key="8">
    <source>
        <dbReference type="Proteomes" id="UP000426328"/>
    </source>
</evidence>
<dbReference type="PROSITE" id="PS00475">
    <property type="entry name" value="RIBOSOMAL_L15"/>
    <property type="match status" value="1"/>
</dbReference>
<dbReference type="InterPro" id="IPR036227">
    <property type="entry name" value="Ribosomal_uL15/eL18_sf"/>
</dbReference>
<dbReference type="InterPro" id="IPR000039">
    <property type="entry name" value="Ribosomal_eL18"/>
</dbReference>
<dbReference type="RefSeq" id="WP_152939890.1">
    <property type="nucleotide sequence ID" value="NZ_CP045482.1"/>
</dbReference>
<organism evidence="7 8">
    <name type="scientific">Acidianus ambivalens</name>
    <name type="common">Desulfurolobus ambivalens</name>
    <dbReference type="NCBI Taxonomy" id="2283"/>
    <lineage>
        <taxon>Archaea</taxon>
        <taxon>Thermoproteota</taxon>
        <taxon>Thermoprotei</taxon>
        <taxon>Sulfolobales</taxon>
        <taxon>Sulfolobaceae</taxon>
        <taxon>Acidianus</taxon>
    </lineage>
</organism>
<keyword evidence="8" id="KW-1185">Reference proteome</keyword>
<dbReference type="GO" id="GO:0006412">
    <property type="term" value="P:translation"/>
    <property type="evidence" value="ECO:0007669"/>
    <property type="project" value="UniProtKB-UniRule"/>
</dbReference>
<reference evidence="6 9" key="1">
    <citation type="submission" date="2019-10" db="EMBL/GenBank/DDBJ databases">
        <title>Comparative genomics of sulfur disproportionating microorganisms.</title>
        <authorList>
            <person name="Ward L.M."/>
            <person name="Bertran E."/>
            <person name="Johnston D."/>
        </authorList>
    </citation>
    <scope>NUCLEOTIDE SEQUENCE [LARGE SCALE GENOMIC DNA]</scope>
    <source>
        <strain evidence="6 9">DSM 3772</strain>
    </source>
</reference>
<proteinExistence type="inferred from homology"/>
<keyword evidence="3 4" id="KW-0687">Ribonucleoprotein</keyword>
<dbReference type="PANTHER" id="PTHR10934:SF2">
    <property type="entry name" value="LARGE RIBOSOMAL SUBUNIT PROTEIN EL18"/>
    <property type="match status" value="1"/>
</dbReference>
<dbReference type="GO" id="GO:0022625">
    <property type="term" value="C:cytosolic large ribosomal subunit"/>
    <property type="evidence" value="ECO:0007669"/>
    <property type="project" value="TreeGrafter"/>
</dbReference>
<evidence type="ECO:0000313" key="6">
    <source>
        <dbReference type="EMBL" id="MQL54651.1"/>
    </source>
</evidence>
<dbReference type="AlphaFoldDB" id="A0A650CXN3"/>
<evidence type="ECO:0000256" key="3">
    <source>
        <dbReference type="ARBA" id="ARBA00023274"/>
    </source>
</evidence>
<dbReference type="PANTHER" id="PTHR10934">
    <property type="entry name" value="60S RIBOSOMAL PROTEIN L18"/>
    <property type="match status" value="1"/>
</dbReference>
<dbReference type="InterPro" id="IPR022947">
    <property type="entry name" value="Ribosomal_eL18_arc"/>
</dbReference>
<evidence type="ECO:0000256" key="2">
    <source>
        <dbReference type="ARBA" id="ARBA00022980"/>
    </source>
</evidence>
<feature type="domain" description="Large ribosomal subunit protein uL15/eL18" evidence="5">
    <location>
        <begin position="59"/>
        <end position="94"/>
    </location>
</feature>
<dbReference type="InterPro" id="IPR021131">
    <property type="entry name" value="Ribosomal_uL15/eL18"/>
</dbReference>
<sequence length="115" mass="13174">MTGSTNIMIRKLIRNLEKQKKPLWKTVAEKLQTPSRKRWYINLYKIEKYTKPGDIVIVPGKVLGIGNLTHEVTVVALDFSKSAKEKILKAGGKVMSLYDFDKLDLKGKNVRLMKQ</sequence>